<reference evidence="2 3" key="1">
    <citation type="journal article" date="2023" name="Microbiol. Resour. Announc.">
        <title>Complete Genome Sequence of Imperialibacter roseus strain P4T.</title>
        <authorList>
            <person name="Tizabi D.R."/>
            <person name="Bachvaroff T."/>
            <person name="Hill R.T."/>
        </authorList>
    </citation>
    <scope>NUCLEOTIDE SEQUENCE [LARGE SCALE GENOMIC DNA]</scope>
    <source>
        <strain evidence="2 3">P4T</strain>
    </source>
</reference>
<dbReference type="Pfam" id="PF13715">
    <property type="entry name" value="CarbopepD_reg_2"/>
    <property type="match status" value="1"/>
</dbReference>
<accession>A0ABZ0II97</accession>
<dbReference type="Proteomes" id="UP001302349">
    <property type="component" value="Chromosome"/>
</dbReference>
<gene>
    <name evidence="2" type="ORF">RT717_14180</name>
</gene>
<dbReference type="RefSeq" id="WP_317487039.1">
    <property type="nucleotide sequence ID" value="NZ_CP136051.1"/>
</dbReference>
<evidence type="ECO:0000313" key="3">
    <source>
        <dbReference type="Proteomes" id="UP001302349"/>
    </source>
</evidence>
<sequence length="272" mass="30349">MRTTLILFALGCPLWLFAKTELTGVVVDEASKNPISYVNIGVFDKNIGTVSDAKGVFSLNIGEIGPGDSIVFSIVGYKRVAHPLRELLNTSPLIIRLREDVINLREIVIENDPSDIKTLGVNRVSGKRFGFVGGIGAGAEVSRKMSVSKPSLLQSASIYVRNKKSGSFKLRLNVYTIDRNANEPGHSLLTRSIILESDLKEGWLNYDFKEPLVVDEPFYISYEWVEANLQNPMIALRGNNHDEKVRIRPVSMGRWIMGGNYDFAIRCEVMND</sequence>
<feature type="chain" id="PRO_5046488246" evidence="1">
    <location>
        <begin position="19"/>
        <end position="272"/>
    </location>
</feature>
<protein>
    <submittedName>
        <fullName evidence="2">Carboxypeptidase-like regulatory domain-containing protein</fullName>
    </submittedName>
</protein>
<keyword evidence="3" id="KW-1185">Reference proteome</keyword>
<organism evidence="2 3">
    <name type="scientific">Imperialibacter roseus</name>
    <dbReference type="NCBI Taxonomy" id="1324217"/>
    <lineage>
        <taxon>Bacteria</taxon>
        <taxon>Pseudomonadati</taxon>
        <taxon>Bacteroidota</taxon>
        <taxon>Cytophagia</taxon>
        <taxon>Cytophagales</taxon>
        <taxon>Flammeovirgaceae</taxon>
        <taxon>Imperialibacter</taxon>
    </lineage>
</organism>
<feature type="signal peptide" evidence="1">
    <location>
        <begin position="1"/>
        <end position="18"/>
    </location>
</feature>
<evidence type="ECO:0000313" key="2">
    <source>
        <dbReference type="EMBL" id="WOK04224.1"/>
    </source>
</evidence>
<dbReference type="SUPFAM" id="SSF49464">
    <property type="entry name" value="Carboxypeptidase regulatory domain-like"/>
    <property type="match status" value="1"/>
</dbReference>
<keyword evidence="1" id="KW-0732">Signal</keyword>
<proteinExistence type="predicted"/>
<dbReference type="InterPro" id="IPR008969">
    <property type="entry name" value="CarboxyPept-like_regulatory"/>
</dbReference>
<name>A0ABZ0II97_9BACT</name>
<dbReference type="EMBL" id="CP136051">
    <property type="protein sequence ID" value="WOK04224.1"/>
    <property type="molecule type" value="Genomic_DNA"/>
</dbReference>
<evidence type="ECO:0000256" key="1">
    <source>
        <dbReference type="SAM" id="SignalP"/>
    </source>
</evidence>